<dbReference type="Gene3D" id="2.30.40.10">
    <property type="entry name" value="Urease, subunit C, domain 1"/>
    <property type="match status" value="1"/>
</dbReference>
<dbReference type="InterPro" id="IPR012696">
    <property type="entry name" value="PhnM"/>
</dbReference>
<dbReference type="PIRSF" id="PIRSF038971">
    <property type="entry name" value="PhnM"/>
    <property type="match status" value="1"/>
</dbReference>
<dbReference type="Pfam" id="PF07969">
    <property type="entry name" value="Amidohydro_3"/>
    <property type="match status" value="1"/>
</dbReference>
<feature type="domain" description="Amidohydrolase 3" evidence="1">
    <location>
        <begin position="210"/>
        <end position="380"/>
    </location>
</feature>
<dbReference type="GO" id="GO:0016787">
    <property type="term" value="F:hydrolase activity"/>
    <property type="evidence" value="ECO:0007669"/>
    <property type="project" value="UniProtKB-KW"/>
</dbReference>
<dbReference type="Gene3D" id="3.20.20.140">
    <property type="entry name" value="Metal-dependent hydrolases"/>
    <property type="match status" value="1"/>
</dbReference>
<organism evidence="2 3">
    <name type="scientific">Pseudonocardia parietis</name>
    <dbReference type="NCBI Taxonomy" id="570936"/>
    <lineage>
        <taxon>Bacteria</taxon>
        <taxon>Bacillati</taxon>
        <taxon>Actinomycetota</taxon>
        <taxon>Actinomycetes</taxon>
        <taxon>Pseudonocardiales</taxon>
        <taxon>Pseudonocardiaceae</taxon>
        <taxon>Pseudonocardia</taxon>
    </lineage>
</organism>
<evidence type="ECO:0000259" key="1">
    <source>
        <dbReference type="Pfam" id="PF07969"/>
    </source>
</evidence>
<dbReference type="EC" id="3.6.1.63" evidence="2"/>
<accession>A0ABS4W6H8</accession>
<dbReference type="Proteomes" id="UP001519295">
    <property type="component" value="Unassembled WGS sequence"/>
</dbReference>
<name>A0ABS4W6H8_9PSEU</name>
<dbReference type="NCBIfam" id="NF011990">
    <property type="entry name" value="PRK15446.2-6"/>
    <property type="match status" value="1"/>
</dbReference>
<keyword evidence="3" id="KW-1185">Reference proteome</keyword>
<sequence length="414" mass="43536">MSAAAPARTAWPLDRPRTDYVLGHVRAVLPDRVIDDAWVAVRDGRIAEVGSQPGGCVADVDGGGLYCLPGLVDVHSDGLERERLPRPGAELPWPFAMRSFEGKLWAAGVTTVFHGASFEQGASPVSPRAIASTRELCRQVEGRGSAPVDHRILHRLDVRCRDGLAALRERLAGFTGPALVSHEDHTPGQGQYADRTYYERYVSGTRGLTDAEARLHVDDMIARRDTMLDVRAEAFDFLSGRARTGAVRLFGHDPASPAEIAALAERGGVVAEFPTTVAAARAARASAMPVVMGAPNALRGTSHAGNASARELVGRGLVTALASDYLPSGLLAAAFLLASEALVDLPAAVRLVTAGGAQAAGLDDRGMLAPGLRADLVLAEAGRPWPTVCAVMRAESPPARRGASPLEPTPGPRS</sequence>
<dbReference type="SUPFAM" id="SSF51338">
    <property type="entry name" value="Composite domain of metallo-dependent hydrolases"/>
    <property type="match status" value="1"/>
</dbReference>
<dbReference type="PANTHER" id="PTHR43135:SF3">
    <property type="entry name" value="ALPHA-D-RIBOSE 1-METHYLPHOSPHONATE 5-TRIPHOSPHATE DIPHOSPHATASE"/>
    <property type="match status" value="1"/>
</dbReference>
<keyword evidence="2" id="KW-0378">Hydrolase</keyword>
<reference evidence="2 3" key="1">
    <citation type="submission" date="2021-03" db="EMBL/GenBank/DDBJ databases">
        <title>Sequencing the genomes of 1000 actinobacteria strains.</title>
        <authorList>
            <person name="Klenk H.-P."/>
        </authorList>
    </citation>
    <scope>NUCLEOTIDE SEQUENCE [LARGE SCALE GENOMIC DNA]</scope>
    <source>
        <strain evidence="2 3">DSM 45256</strain>
    </source>
</reference>
<evidence type="ECO:0000313" key="2">
    <source>
        <dbReference type="EMBL" id="MBP2371805.1"/>
    </source>
</evidence>
<protein>
    <submittedName>
        <fullName evidence="2">Alpha-D-ribose 1-methylphosphonate 5-triphosphate diphosphatase</fullName>
        <ecNumber evidence="2">3.6.1.63</ecNumber>
    </submittedName>
</protein>
<comment type="caution">
    <text evidence="2">The sequence shown here is derived from an EMBL/GenBank/DDBJ whole genome shotgun (WGS) entry which is preliminary data.</text>
</comment>
<gene>
    <name evidence="2" type="ORF">JOF36_007578</name>
</gene>
<dbReference type="InterPro" id="IPR011059">
    <property type="entry name" value="Metal-dep_hydrolase_composite"/>
</dbReference>
<dbReference type="InterPro" id="IPR051781">
    <property type="entry name" value="Metallo-dep_Hydrolase"/>
</dbReference>
<dbReference type="InterPro" id="IPR013108">
    <property type="entry name" value="Amidohydro_3"/>
</dbReference>
<dbReference type="SUPFAM" id="SSF51556">
    <property type="entry name" value="Metallo-dependent hydrolases"/>
    <property type="match status" value="1"/>
</dbReference>
<proteinExistence type="predicted"/>
<dbReference type="PANTHER" id="PTHR43135">
    <property type="entry name" value="ALPHA-D-RIBOSE 1-METHYLPHOSPHONATE 5-TRIPHOSPHATE DIPHOSPHATASE"/>
    <property type="match status" value="1"/>
</dbReference>
<dbReference type="RefSeq" id="WP_210036896.1">
    <property type="nucleotide sequence ID" value="NZ_JAGINU010000004.1"/>
</dbReference>
<dbReference type="InterPro" id="IPR032466">
    <property type="entry name" value="Metal_Hydrolase"/>
</dbReference>
<dbReference type="EMBL" id="JAGINU010000004">
    <property type="protein sequence ID" value="MBP2371805.1"/>
    <property type="molecule type" value="Genomic_DNA"/>
</dbReference>
<dbReference type="NCBIfam" id="NF011984">
    <property type="entry name" value="PRK15446.1-5"/>
    <property type="match status" value="1"/>
</dbReference>
<evidence type="ECO:0000313" key="3">
    <source>
        <dbReference type="Proteomes" id="UP001519295"/>
    </source>
</evidence>